<sequence length="206" mass="23824">MTAILRPQEKPLLNRPWYSLSPLWQGDETDVKQGLPHSQLAPPWQILILGDGSPTRHLQLLTGEKTEVDVIDMSPIGDDEDGAPMKISLIPGPRLRRQVWLRTASGQRLAYAASWWSANQVDEYLENRSLPIWESLSRLHTELYRDVQGLYYGHSPELEIAFGEKGAFWGRHYLFWHARQPLTLIYEVFSPYLRKYLGEMRIDQLG</sequence>
<reference evidence="2" key="1">
    <citation type="journal article" date="2015" name="Genome">
        <title>Whole Genome Sequence of the Non-Microcystin-Producing Microcystis aeruginosa Strain NIES-44.</title>
        <authorList>
            <person name="Okano K."/>
            <person name="Miyata N."/>
            <person name="Ozaki Y."/>
        </authorList>
    </citation>
    <scope>NUCLEOTIDE SEQUENCE [LARGE SCALE GENOMIC DNA]</scope>
    <source>
        <strain evidence="2">NIES-44</strain>
    </source>
</reference>
<dbReference type="Proteomes" id="UP000030321">
    <property type="component" value="Unassembled WGS sequence"/>
</dbReference>
<dbReference type="RefSeq" id="WP_002740739.1">
    <property type="nucleotide sequence ID" value="NZ_BBPA01000070.1"/>
</dbReference>
<dbReference type="SUPFAM" id="SSF64288">
    <property type="entry name" value="Chorismate lyase-like"/>
    <property type="match status" value="1"/>
</dbReference>
<dbReference type="InterPro" id="IPR002800">
    <property type="entry name" value="Rv2949c-like"/>
</dbReference>
<dbReference type="EMBL" id="BBPA01000070">
    <property type="protein sequence ID" value="GAL95336.1"/>
    <property type="molecule type" value="Genomic_DNA"/>
</dbReference>
<dbReference type="InterPro" id="IPR048022">
    <property type="entry name" value="Ch_lyase_cyan"/>
</dbReference>
<accession>A0A0A1W1E8</accession>
<dbReference type="InterPro" id="IPR028978">
    <property type="entry name" value="Chorismate_lyase_/UTRA_dom_sf"/>
</dbReference>
<dbReference type="NCBIfam" id="NF037993">
    <property type="entry name" value="cyano_chori_ly"/>
    <property type="match status" value="1"/>
</dbReference>
<comment type="caution">
    <text evidence="1">The sequence shown here is derived from an EMBL/GenBank/DDBJ whole genome shotgun (WGS) entry which is preliminary data.</text>
</comment>
<dbReference type="Gene3D" id="3.40.1410.10">
    <property type="entry name" value="Chorismate lyase-like"/>
    <property type="match status" value="1"/>
</dbReference>
<proteinExistence type="predicted"/>
<dbReference type="Pfam" id="PF01947">
    <property type="entry name" value="Rv2949c-like"/>
    <property type="match status" value="1"/>
</dbReference>
<name>A0A0A1W1E8_MICAE</name>
<organism evidence="1 2">
    <name type="scientific">Microcystis aeruginosa NIES-44</name>
    <dbReference type="NCBI Taxonomy" id="449439"/>
    <lineage>
        <taxon>Bacteria</taxon>
        <taxon>Bacillati</taxon>
        <taxon>Cyanobacteriota</taxon>
        <taxon>Cyanophyceae</taxon>
        <taxon>Oscillatoriophycideae</taxon>
        <taxon>Chroococcales</taxon>
        <taxon>Microcystaceae</taxon>
        <taxon>Microcystis</taxon>
    </lineage>
</organism>
<evidence type="ECO:0000313" key="1">
    <source>
        <dbReference type="EMBL" id="GAL95336.1"/>
    </source>
</evidence>
<protein>
    <submittedName>
        <fullName evidence="1">DUF98 family</fullName>
    </submittedName>
</protein>
<dbReference type="AlphaFoldDB" id="A0A0A1W1E8"/>
<gene>
    <name evidence="1" type="ORF">N44_04191</name>
</gene>
<evidence type="ECO:0000313" key="2">
    <source>
        <dbReference type="Proteomes" id="UP000030321"/>
    </source>
</evidence>